<organism evidence="1 2">
    <name type="scientific">Lentilactobacillus kosonis</name>
    <dbReference type="NCBI Taxonomy" id="2810561"/>
    <lineage>
        <taxon>Bacteria</taxon>
        <taxon>Bacillati</taxon>
        <taxon>Bacillota</taxon>
        <taxon>Bacilli</taxon>
        <taxon>Lactobacillales</taxon>
        <taxon>Lactobacillaceae</taxon>
        <taxon>Lentilactobacillus</taxon>
    </lineage>
</organism>
<dbReference type="EMBL" id="BEXA01000002">
    <property type="protein sequence ID" value="GAY72863.1"/>
    <property type="molecule type" value="Genomic_DNA"/>
</dbReference>
<sequence>MSRDFWNGETKGVRLVEFIFLAEIGSLKKRKIFRLSPLSI</sequence>
<keyword evidence="2" id="KW-1185">Reference proteome</keyword>
<name>A0A401FKI4_9LACO</name>
<proteinExistence type="predicted"/>
<evidence type="ECO:0000313" key="1">
    <source>
        <dbReference type="EMBL" id="GAY72863.1"/>
    </source>
</evidence>
<reference evidence="1 2" key="1">
    <citation type="submission" date="2017-11" db="EMBL/GenBank/DDBJ databases">
        <title>Draft Genome Sequence of Lactobacillus curieae NBRC 111893 isolated from Koso, a Japanese sugar-Vegetable Fermented Beverage.</title>
        <authorList>
            <person name="Chiou T.Y."/>
            <person name="Oshima K."/>
            <person name="Suda W."/>
            <person name="Hattori M."/>
            <person name="Takahashi T."/>
        </authorList>
    </citation>
    <scope>NUCLEOTIDE SEQUENCE [LARGE SCALE GENOMIC DNA]</scope>
    <source>
        <strain evidence="1 2">NBRC111893</strain>
    </source>
</reference>
<comment type="caution">
    <text evidence="1">The sequence shown here is derived from an EMBL/GenBank/DDBJ whole genome shotgun (WGS) entry which is preliminary data.</text>
</comment>
<accession>A0A401FKI4</accession>
<gene>
    <name evidence="1" type="ORF">NBRC111893_1009</name>
</gene>
<evidence type="ECO:0000313" key="2">
    <source>
        <dbReference type="Proteomes" id="UP000286974"/>
    </source>
</evidence>
<dbReference type="Proteomes" id="UP000286974">
    <property type="component" value="Unassembled WGS sequence"/>
</dbReference>
<protein>
    <submittedName>
        <fullName evidence="1">Uncharacterized protein</fullName>
    </submittedName>
</protein>
<dbReference type="AlphaFoldDB" id="A0A401FKI4"/>